<protein>
    <submittedName>
        <fullName evidence="4">2,5-dioxovalerate dehydrogenase</fullName>
    </submittedName>
</protein>
<dbReference type="GO" id="GO:0016620">
    <property type="term" value="F:oxidoreductase activity, acting on the aldehyde or oxo group of donors, NAD or NADP as acceptor"/>
    <property type="evidence" value="ECO:0007669"/>
    <property type="project" value="InterPro"/>
</dbReference>
<sequence length="536" mass="54859">MIIALDPRTGRAVGEPIPESTEERVGAIVEAAATAGRAWRVTPAAERAIVLEAVADALMASADDLWRAADTETALGEVRLRGEIARSAGQFRLFAEVLRDGGYIDAIIDHADPGLAPPRPDVRRMNQPLPGVVGVFAASNFPFAFSVAGGDVASALAAGCPVVVKAHPGHPILSGLVAAVIQAALPEPELLGLVQGADAGRYLVQHPAVAAVGFTGSIHGGKAIQGLINERPDPIPFYGELGSVNPVIVLPSALNGDVTNLASGFAGSLTLGVGQFCTNPGLLFVPDDDTLLKAIANAVSGTTGGPMLTPKIRDGYEEGVARLALGATELAIGQESAPAGDGPAADGSAPADGSAQVSGSAPVGDGNAAGGVATAGDIYGNSAGSAVPRVFVTDLGSFADHLPDLAEECFGPAALVVKYRDISRVIEVLEQLPGSLTATVHATDPAEAEQITDVLTRLAGRVIWNGWPTGVAVCWAMHHGGPWPASTSPAHTSVGATAINRWLAPVAYQNWPDTLLPPELRDDNPLNVPRRVDGSR</sequence>
<dbReference type="InterPro" id="IPR016162">
    <property type="entry name" value="Ald_DH_N"/>
</dbReference>
<dbReference type="AlphaFoldDB" id="A0A5M3Y3J9"/>
<feature type="compositionally biased region" description="Low complexity" evidence="2">
    <location>
        <begin position="336"/>
        <end position="355"/>
    </location>
</feature>
<dbReference type="InterPro" id="IPR016163">
    <property type="entry name" value="Ald_DH_C"/>
</dbReference>
<dbReference type="OrthoDB" id="9770537at2"/>
<dbReference type="InterPro" id="IPR015590">
    <property type="entry name" value="Aldehyde_DH_dom"/>
</dbReference>
<dbReference type="InterPro" id="IPR050740">
    <property type="entry name" value="Aldehyde_DH_Superfamily"/>
</dbReference>
<feature type="region of interest" description="Disordered" evidence="2">
    <location>
        <begin position="335"/>
        <end position="362"/>
    </location>
</feature>
<dbReference type="RefSeq" id="WP_155351612.1">
    <property type="nucleotide sequence ID" value="NZ_BAAAHM010000029.1"/>
</dbReference>
<dbReference type="InterPro" id="IPR016161">
    <property type="entry name" value="Ald_DH/histidinol_DH"/>
</dbReference>
<comment type="caution">
    <text evidence="4">The sequence shown here is derived from an EMBL/GenBank/DDBJ whole genome shotgun (WGS) entry which is preliminary data.</text>
</comment>
<dbReference type="CDD" id="cd07129">
    <property type="entry name" value="ALDH_KGSADH"/>
    <property type="match status" value="1"/>
</dbReference>
<dbReference type="Proteomes" id="UP000377595">
    <property type="component" value="Unassembled WGS sequence"/>
</dbReference>
<feature type="domain" description="Aldehyde dehydrogenase" evidence="3">
    <location>
        <begin position="405"/>
        <end position="480"/>
    </location>
</feature>
<feature type="domain" description="Aldehyde dehydrogenase" evidence="3">
    <location>
        <begin position="5"/>
        <end position="309"/>
    </location>
</feature>
<organism evidence="4 5">
    <name type="scientific">Acrocarpospora pleiomorpha</name>
    <dbReference type="NCBI Taxonomy" id="90975"/>
    <lineage>
        <taxon>Bacteria</taxon>
        <taxon>Bacillati</taxon>
        <taxon>Actinomycetota</taxon>
        <taxon>Actinomycetes</taxon>
        <taxon>Streptosporangiales</taxon>
        <taxon>Streptosporangiaceae</taxon>
        <taxon>Acrocarpospora</taxon>
    </lineage>
</organism>
<dbReference type="Gene3D" id="3.40.309.10">
    <property type="entry name" value="Aldehyde Dehydrogenase, Chain A, domain 2"/>
    <property type="match status" value="1"/>
</dbReference>
<evidence type="ECO:0000259" key="3">
    <source>
        <dbReference type="Pfam" id="PF00171"/>
    </source>
</evidence>
<evidence type="ECO:0000313" key="4">
    <source>
        <dbReference type="EMBL" id="GES26929.1"/>
    </source>
</evidence>
<evidence type="ECO:0000256" key="1">
    <source>
        <dbReference type="ARBA" id="ARBA00023002"/>
    </source>
</evidence>
<evidence type="ECO:0000256" key="2">
    <source>
        <dbReference type="SAM" id="MobiDB-lite"/>
    </source>
</evidence>
<reference evidence="4 5" key="1">
    <citation type="submission" date="2019-10" db="EMBL/GenBank/DDBJ databases">
        <title>Whole genome shotgun sequence of Acrocarpospora pleiomorpha NBRC 16267.</title>
        <authorList>
            <person name="Ichikawa N."/>
            <person name="Kimura A."/>
            <person name="Kitahashi Y."/>
            <person name="Komaki H."/>
            <person name="Oguchi A."/>
        </authorList>
    </citation>
    <scope>NUCLEOTIDE SEQUENCE [LARGE SCALE GENOMIC DNA]</scope>
    <source>
        <strain evidence="4 5">NBRC 16267</strain>
    </source>
</reference>
<evidence type="ECO:0000313" key="5">
    <source>
        <dbReference type="Proteomes" id="UP000377595"/>
    </source>
</evidence>
<gene>
    <name evidence="4" type="ORF">Aple_098280</name>
</gene>
<dbReference type="Pfam" id="PF00171">
    <property type="entry name" value="Aldedh"/>
    <property type="match status" value="2"/>
</dbReference>
<accession>A0A5M3Y3J9</accession>
<name>A0A5M3Y3J9_9ACTN</name>
<proteinExistence type="predicted"/>
<keyword evidence="1" id="KW-0560">Oxidoreductase</keyword>
<dbReference type="Gene3D" id="3.40.605.10">
    <property type="entry name" value="Aldehyde Dehydrogenase, Chain A, domain 1"/>
    <property type="match status" value="1"/>
</dbReference>
<dbReference type="SUPFAM" id="SSF53720">
    <property type="entry name" value="ALDH-like"/>
    <property type="match status" value="1"/>
</dbReference>
<dbReference type="EMBL" id="BLAF01000102">
    <property type="protein sequence ID" value="GES26929.1"/>
    <property type="molecule type" value="Genomic_DNA"/>
</dbReference>
<dbReference type="PANTHER" id="PTHR43353:SF3">
    <property type="entry name" value="ALDEHYDE DEHYDROGENASE-RELATED"/>
    <property type="match status" value="1"/>
</dbReference>
<dbReference type="InterPro" id="IPR044151">
    <property type="entry name" value="ALDH_KGSADH"/>
</dbReference>
<keyword evidence="5" id="KW-1185">Reference proteome</keyword>
<dbReference type="PANTHER" id="PTHR43353">
    <property type="entry name" value="SUCCINATE-SEMIALDEHYDE DEHYDROGENASE, MITOCHONDRIAL"/>
    <property type="match status" value="1"/>
</dbReference>